<dbReference type="EMBL" id="JAINUF010000004">
    <property type="protein sequence ID" value="KAJ8363126.1"/>
    <property type="molecule type" value="Genomic_DNA"/>
</dbReference>
<gene>
    <name evidence="1" type="ORF">SKAU_G00119570</name>
</gene>
<accession>A0A9Q1J1W9</accession>
<evidence type="ECO:0000313" key="2">
    <source>
        <dbReference type="Proteomes" id="UP001152622"/>
    </source>
</evidence>
<name>A0A9Q1J1W9_SYNKA</name>
<organism evidence="1 2">
    <name type="scientific">Synaphobranchus kaupii</name>
    <name type="common">Kaup's arrowtooth eel</name>
    <dbReference type="NCBI Taxonomy" id="118154"/>
    <lineage>
        <taxon>Eukaryota</taxon>
        <taxon>Metazoa</taxon>
        <taxon>Chordata</taxon>
        <taxon>Craniata</taxon>
        <taxon>Vertebrata</taxon>
        <taxon>Euteleostomi</taxon>
        <taxon>Actinopterygii</taxon>
        <taxon>Neopterygii</taxon>
        <taxon>Teleostei</taxon>
        <taxon>Anguilliformes</taxon>
        <taxon>Synaphobranchidae</taxon>
        <taxon>Synaphobranchus</taxon>
    </lineage>
</organism>
<dbReference type="Proteomes" id="UP001152622">
    <property type="component" value="Chromosome 4"/>
</dbReference>
<reference evidence="1" key="1">
    <citation type="journal article" date="2023" name="Science">
        <title>Genome structures resolve the early diversification of teleost fishes.</title>
        <authorList>
            <person name="Parey E."/>
            <person name="Louis A."/>
            <person name="Montfort J."/>
            <person name="Bouchez O."/>
            <person name="Roques C."/>
            <person name="Iampietro C."/>
            <person name="Lluch J."/>
            <person name="Castinel A."/>
            <person name="Donnadieu C."/>
            <person name="Desvignes T."/>
            <person name="Floi Bucao C."/>
            <person name="Jouanno E."/>
            <person name="Wen M."/>
            <person name="Mejri S."/>
            <person name="Dirks R."/>
            <person name="Jansen H."/>
            <person name="Henkel C."/>
            <person name="Chen W.J."/>
            <person name="Zahm M."/>
            <person name="Cabau C."/>
            <person name="Klopp C."/>
            <person name="Thompson A.W."/>
            <person name="Robinson-Rechavi M."/>
            <person name="Braasch I."/>
            <person name="Lecointre G."/>
            <person name="Bobe J."/>
            <person name="Postlethwait J.H."/>
            <person name="Berthelot C."/>
            <person name="Roest Crollius H."/>
            <person name="Guiguen Y."/>
        </authorList>
    </citation>
    <scope>NUCLEOTIDE SEQUENCE</scope>
    <source>
        <strain evidence="1">WJC10195</strain>
    </source>
</reference>
<keyword evidence="2" id="KW-1185">Reference proteome</keyword>
<comment type="caution">
    <text evidence="1">The sequence shown here is derived from an EMBL/GenBank/DDBJ whole genome shotgun (WGS) entry which is preliminary data.</text>
</comment>
<sequence length="73" mass="7981">MSLEHQMACATRETHRELLSCSDVAVYLLIQLVLTSDTLSFLSTAEVCVVPRSPPSFPPGVALRANNVSRHIT</sequence>
<protein>
    <submittedName>
        <fullName evidence="1">Uncharacterized protein</fullName>
    </submittedName>
</protein>
<evidence type="ECO:0000313" key="1">
    <source>
        <dbReference type="EMBL" id="KAJ8363126.1"/>
    </source>
</evidence>
<dbReference type="AlphaFoldDB" id="A0A9Q1J1W9"/>
<proteinExistence type="predicted"/>